<protein>
    <submittedName>
        <fullName evidence="1">Uncharacterized protein</fullName>
    </submittedName>
</protein>
<accession>A0A327QZB0</accession>
<comment type="caution">
    <text evidence="1">The sequence shown here is derived from an EMBL/GenBank/DDBJ whole genome shotgun (WGS) entry which is preliminary data.</text>
</comment>
<reference evidence="1 2" key="1">
    <citation type="submission" date="2018-06" db="EMBL/GenBank/DDBJ databases">
        <title>Genomic Encyclopedia of Archaeal and Bacterial Type Strains, Phase II (KMG-II): from individual species to whole genera.</title>
        <authorList>
            <person name="Goeker M."/>
        </authorList>
    </citation>
    <scope>NUCLEOTIDE SEQUENCE [LARGE SCALE GENOMIC DNA]</scope>
    <source>
        <strain evidence="1 2">DSM 23857</strain>
    </source>
</reference>
<organism evidence="1 2">
    <name type="scientific">Chitinophaga skermanii</name>
    <dbReference type="NCBI Taxonomy" id="331697"/>
    <lineage>
        <taxon>Bacteria</taxon>
        <taxon>Pseudomonadati</taxon>
        <taxon>Bacteroidota</taxon>
        <taxon>Chitinophagia</taxon>
        <taxon>Chitinophagales</taxon>
        <taxon>Chitinophagaceae</taxon>
        <taxon>Chitinophaga</taxon>
    </lineage>
</organism>
<proteinExistence type="predicted"/>
<sequence>MFLDFQRTKGSRVMNPNTLMKEGEYKQLWFHNTIERNKIMLSLIDAKGITSQFLIE</sequence>
<keyword evidence="2" id="KW-1185">Reference proteome</keyword>
<dbReference type="EMBL" id="QLLL01000002">
    <property type="protein sequence ID" value="RAJ08773.1"/>
    <property type="molecule type" value="Genomic_DNA"/>
</dbReference>
<dbReference type="Proteomes" id="UP000249547">
    <property type="component" value="Unassembled WGS sequence"/>
</dbReference>
<evidence type="ECO:0000313" key="1">
    <source>
        <dbReference type="EMBL" id="RAJ08773.1"/>
    </source>
</evidence>
<name>A0A327QZB0_9BACT</name>
<gene>
    <name evidence="1" type="ORF">LX64_01427</name>
</gene>
<dbReference type="AlphaFoldDB" id="A0A327QZB0"/>
<evidence type="ECO:0000313" key="2">
    <source>
        <dbReference type="Proteomes" id="UP000249547"/>
    </source>
</evidence>